<gene>
    <name evidence="1" type="ORF">COU22_00925</name>
</gene>
<evidence type="ECO:0000313" key="1">
    <source>
        <dbReference type="EMBL" id="PIT90667.1"/>
    </source>
</evidence>
<accession>A0A2M6WCZ1</accession>
<dbReference type="Proteomes" id="UP000230543">
    <property type="component" value="Unassembled WGS sequence"/>
</dbReference>
<protein>
    <submittedName>
        <fullName evidence="1">Uncharacterized protein</fullName>
    </submittedName>
</protein>
<organism evidence="1 2">
    <name type="scientific">Candidatus Komeilibacteria bacterium CG10_big_fil_rev_8_21_14_0_10_41_13</name>
    <dbReference type="NCBI Taxonomy" id="1974476"/>
    <lineage>
        <taxon>Bacteria</taxon>
        <taxon>Candidatus Komeiliibacteriota</taxon>
    </lineage>
</organism>
<evidence type="ECO:0000313" key="2">
    <source>
        <dbReference type="Proteomes" id="UP000230543"/>
    </source>
</evidence>
<proteinExistence type="predicted"/>
<comment type="caution">
    <text evidence="1">The sequence shown here is derived from an EMBL/GenBank/DDBJ whole genome shotgun (WGS) entry which is preliminary data.</text>
</comment>
<dbReference type="AlphaFoldDB" id="A0A2M6WCZ1"/>
<sequence>MIDISKMSKEAKKLINEVGDTGDVQAYLDQHPECQNGLNDFIKWRVYQAERVSKETSQPRIGHNFKR</sequence>
<reference evidence="2" key="1">
    <citation type="submission" date="2017-09" db="EMBL/GenBank/DDBJ databases">
        <title>Depth-based differentiation of microbial function through sediment-hosted aquifers and enrichment of novel symbionts in the deep terrestrial subsurface.</title>
        <authorList>
            <person name="Probst A.J."/>
            <person name="Ladd B."/>
            <person name="Jarett J.K."/>
            <person name="Geller-Mcgrath D.E."/>
            <person name="Sieber C.M.K."/>
            <person name="Emerson J.B."/>
            <person name="Anantharaman K."/>
            <person name="Thomas B.C."/>
            <person name="Malmstrom R."/>
            <person name="Stieglmeier M."/>
            <person name="Klingl A."/>
            <person name="Woyke T."/>
            <person name="Ryan C.M."/>
            <person name="Banfield J.F."/>
        </authorList>
    </citation>
    <scope>NUCLEOTIDE SEQUENCE [LARGE SCALE GENOMIC DNA]</scope>
</reference>
<name>A0A2M6WCZ1_9BACT</name>
<dbReference type="EMBL" id="PFBO01000028">
    <property type="protein sequence ID" value="PIT90667.1"/>
    <property type="molecule type" value="Genomic_DNA"/>
</dbReference>